<proteinExistence type="predicted"/>
<reference evidence="2 3" key="1">
    <citation type="submission" date="2019-03" db="EMBL/GenBank/DDBJ databases">
        <title>Genomic Encyclopedia of Type Strains, Phase IV (KMG-V): Genome sequencing to study the core and pangenomes of soil and plant-associated prokaryotes.</title>
        <authorList>
            <person name="Whitman W."/>
        </authorList>
    </citation>
    <scope>NUCLEOTIDE SEQUENCE [LARGE SCALE GENOMIC DNA]</scope>
    <source>
        <strain evidence="2 3">23C40</strain>
    </source>
</reference>
<evidence type="ECO:0000313" key="2">
    <source>
        <dbReference type="EMBL" id="TCN22811.1"/>
    </source>
</evidence>
<dbReference type="AlphaFoldDB" id="A0A4R2B7W2"/>
<dbReference type="InterPro" id="IPR013813">
    <property type="entry name" value="Endoribo_LPSP/chorism_mut-like"/>
</dbReference>
<dbReference type="EMBL" id="SLVU01000023">
    <property type="protein sequence ID" value="TCN22811.1"/>
    <property type="molecule type" value="Genomic_DNA"/>
</dbReference>
<dbReference type="RefSeq" id="WP_132079806.1">
    <property type="nucleotide sequence ID" value="NZ_SLVU01000023.1"/>
</dbReference>
<dbReference type="Pfam" id="PF14588">
    <property type="entry name" value="YjgF_endoribonc"/>
    <property type="match status" value="1"/>
</dbReference>
<organism evidence="2 3">
    <name type="scientific">Sinorhizobium americanum</name>
    <dbReference type="NCBI Taxonomy" id="194963"/>
    <lineage>
        <taxon>Bacteria</taxon>
        <taxon>Pseudomonadati</taxon>
        <taxon>Pseudomonadota</taxon>
        <taxon>Alphaproteobacteria</taxon>
        <taxon>Hyphomicrobiales</taxon>
        <taxon>Rhizobiaceae</taxon>
        <taxon>Sinorhizobium/Ensifer group</taxon>
        <taxon>Sinorhizobium</taxon>
    </lineage>
</organism>
<sequence length="150" mass="15739">MTAAFTYNGYEIPPYQPPAYGYTSVLVHGSQAWVSGSVPKTGDRDLHPGKVGSDVTVEQAKEAADLAVRNALASLSHAIGGLDNVVQVLKISVFVASAPGFNLQPRVADAATYLLRNVLGERGNHARSAVGVAELPRNSSVEIELVAAVK</sequence>
<dbReference type="InterPro" id="IPR035959">
    <property type="entry name" value="RutC-like_sf"/>
</dbReference>
<dbReference type="Gene3D" id="3.30.1330.40">
    <property type="entry name" value="RutC-like"/>
    <property type="match status" value="1"/>
</dbReference>
<accession>A0A4R2B7W2</accession>
<evidence type="ECO:0000313" key="3">
    <source>
        <dbReference type="Proteomes" id="UP000295043"/>
    </source>
</evidence>
<dbReference type="PANTHER" id="PTHR43760">
    <property type="entry name" value="ENDORIBONUCLEASE-RELATED"/>
    <property type="match status" value="1"/>
</dbReference>
<dbReference type="Proteomes" id="UP000295043">
    <property type="component" value="Unassembled WGS sequence"/>
</dbReference>
<comment type="caution">
    <text evidence="2">The sequence shown here is derived from an EMBL/GenBank/DDBJ whole genome shotgun (WGS) entry which is preliminary data.</text>
</comment>
<evidence type="ECO:0000259" key="1">
    <source>
        <dbReference type="Pfam" id="PF14588"/>
    </source>
</evidence>
<name>A0A4R2B7W2_9HYPH</name>
<dbReference type="CDD" id="cd02199">
    <property type="entry name" value="YjgF_YER057c_UK114_like_1"/>
    <property type="match status" value="1"/>
</dbReference>
<dbReference type="SUPFAM" id="SSF55298">
    <property type="entry name" value="YjgF-like"/>
    <property type="match status" value="1"/>
</dbReference>
<gene>
    <name evidence="2" type="ORF">EV184_12356</name>
</gene>
<feature type="domain" description="Endoribonuclease L-PSP/chorismate mutase-like" evidence="1">
    <location>
        <begin position="9"/>
        <end position="147"/>
    </location>
</feature>
<dbReference type="PANTHER" id="PTHR43760:SF1">
    <property type="entry name" value="ENDORIBONUCLEASE L-PSP_CHORISMATE MUTASE-LIKE DOMAIN-CONTAINING PROTEIN"/>
    <property type="match status" value="1"/>
</dbReference>
<protein>
    <submittedName>
        <fullName evidence="2">Enamine deaminase RidA (YjgF/YER057c/UK114 family)</fullName>
    </submittedName>
</protein>